<dbReference type="EMBL" id="JAIWYP010000003">
    <property type="protein sequence ID" value="KAH3851178.1"/>
    <property type="molecule type" value="Genomic_DNA"/>
</dbReference>
<dbReference type="SMART" id="SM00225">
    <property type="entry name" value="BTB"/>
    <property type="match status" value="1"/>
</dbReference>
<accession>A0A9D4L4K9</accession>
<evidence type="ECO:0000259" key="2">
    <source>
        <dbReference type="PROSITE" id="PS50097"/>
    </source>
</evidence>
<dbReference type="PROSITE" id="PS50097">
    <property type="entry name" value="BTB"/>
    <property type="match status" value="1"/>
</dbReference>
<reference evidence="3" key="2">
    <citation type="submission" date="2020-11" db="EMBL/GenBank/DDBJ databases">
        <authorList>
            <person name="McCartney M.A."/>
            <person name="Auch B."/>
            <person name="Kono T."/>
            <person name="Mallez S."/>
            <person name="Becker A."/>
            <person name="Gohl D.M."/>
            <person name="Silverstein K.A.T."/>
            <person name="Koren S."/>
            <person name="Bechman K.B."/>
            <person name="Herman A."/>
            <person name="Abrahante J.E."/>
            <person name="Garbe J."/>
        </authorList>
    </citation>
    <scope>NUCLEOTIDE SEQUENCE</scope>
    <source>
        <strain evidence="3">Duluth1</strain>
        <tissue evidence="3">Whole animal</tissue>
    </source>
</reference>
<gene>
    <name evidence="3" type="ORF">DPMN_093659</name>
</gene>
<organism evidence="3 4">
    <name type="scientific">Dreissena polymorpha</name>
    <name type="common">Zebra mussel</name>
    <name type="synonym">Mytilus polymorpha</name>
    <dbReference type="NCBI Taxonomy" id="45954"/>
    <lineage>
        <taxon>Eukaryota</taxon>
        <taxon>Metazoa</taxon>
        <taxon>Spiralia</taxon>
        <taxon>Lophotrochozoa</taxon>
        <taxon>Mollusca</taxon>
        <taxon>Bivalvia</taxon>
        <taxon>Autobranchia</taxon>
        <taxon>Heteroconchia</taxon>
        <taxon>Euheterodonta</taxon>
        <taxon>Imparidentia</taxon>
        <taxon>Neoheterodontei</taxon>
        <taxon>Myida</taxon>
        <taxon>Dreissenoidea</taxon>
        <taxon>Dreissenidae</taxon>
        <taxon>Dreissena</taxon>
    </lineage>
</organism>
<evidence type="ECO:0000313" key="3">
    <source>
        <dbReference type="EMBL" id="KAH3851178.1"/>
    </source>
</evidence>
<feature type="region of interest" description="Disordered" evidence="1">
    <location>
        <begin position="1"/>
        <end position="30"/>
    </location>
</feature>
<dbReference type="Gene3D" id="3.30.710.10">
    <property type="entry name" value="Potassium Channel Kv1.1, Chain A"/>
    <property type="match status" value="1"/>
</dbReference>
<feature type="domain" description="BTB" evidence="2">
    <location>
        <begin position="38"/>
        <end position="105"/>
    </location>
</feature>
<dbReference type="Pfam" id="PF00651">
    <property type="entry name" value="BTB"/>
    <property type="match status" value="1"/>
</dbReference>
<comment type="caution">
    <text evidence="3">The sequence shown here is derived from an EMBL/GenBank/DDBJ whole genome shotgun (WGS) entry which is preliminary data.</text>
</comment>
<dbReference type="CDD" id="cd18186">
    <property type="entry name" value="BTB_POZ_ZBTB_KLHL-like"/>
    <property type="match status" value="1"/>
</dbReference>
<dbReference type="AlphaFoldDB" id="A0A9D4L4K9"/>
<dbReference type="PANTHER" id="PTHR22744:SF17">
    <property type="entry name" value="BTB DOMAIN-CONTAINING PROTEIN"/>
    <property type="match status" value="1"/>
</dbReference>
<dbReference type="InterPro" id="IPR011333">
    <property type="entry name" value="SKP1/BTB/POZ_sf"/>
</dbReference>
<dbReference type="Proteomes" id="UP000828390">
    <property type="component" value="Unassembled WGS sequence"/>
</dbReference>
<keyword evidence="4" id="KW-1185">Reference proteome</keyword>
<reference evidence="3" key="1">
    <citation type="journal article" date="2019" name="bioRxiv">
        <title>The Genome of the Zebra Mussel, Dreissena polymorpha: A Resource for Invasive Species Research.</title>
        <authorList>
            <person name="McCartney M.A."/>
            <person name="Auch B."/>
            <person name="Kono T."/>
            <person name="Mallez S."/>
            <person name="Zhang Y."/>
            <person name="Obille A."/>
            <person name="Becker A."/>
            <person name="Abrahante J.E."/>
            <person name="Garbe J."/>
            <person name="Badalamenti J.P."/>
            <person name="Herman A."/>
            <person name="Mangelson H."/>
            <person name="Liachko I."/>
            <person name="Sullivan S."/>
            <person name="Sone E.D."/>
            <person name="Koren S."/>
            <person name="Silverstein K.A.T."/>
            <person name="Beckman K.B."/>
            <person name="Gohl D.M."/>
        </authorList>
    </citation>
    <scope>NUCLEOTIDE SEQUENCE</scope>
    <source>
        <strain evidence="3">Duluth1</strain>
        <tissue evidence="3">Whole animal</tissue>
    </source>
</reference>
<proteinExistence type="predicted"/>
<dbReference type="InterPro" id="IPR000210">
    <property type="entry name" value="BTB/POZ_dom"/>
</dbReference>
<dbReference type="SUPFAM" id="SSF54695">
    <property type="entry name" value="POZ domain"/>
    <property type="match status" value="1"/>
</dbReference>
<name>A0A9D4L4K9_DREPO</name>
<sequence>MHRHEYNKFDEEEFTRKSKKPMKPKPDVSMFGQSSGLEDVTLIVEGIRIPVIKALLSLTSPVFRAMFGGEWKEKFQNEIPLPGKKVETFIPFLRCIYPDLMDRVTAETAIGILPLAWEYQIVKLTEQCEDCH</sequence>
<dbReference type="PANTHER" id="PTHR22744">
    <property type="entry name" value="HELIX LOOP HELIX PROTEIN 21-RELATED"/>
    <property type="match status" value="1"/>
</dbReference>
<evidence type="ECO:0000256" key="1">
    <source>
        <dbReference type="SAM" id="MobiDB-lite"/>
    </source>
</evidence>
<evidence type="ECO:0000313" key="4">
    <source>
        <dbReference type="Proteomes" id="UP000828390"/>
    </source>
</evidence>
<protein>
    <recommendedName>
        <fullName evidence="2">BTB domain-containing protein</fullName>
    </recommendedName>
</protein>